<evidence type="ECO:0000256" key="2">
    <source>
        <dbReference type="SAM" id="Phobius"/>
    </source>
</evidence>
<organism evidence="3 4">
    <name type="scientific">Vanrija pseudolonga</name>
    <dbReference type="NCBI Taxonomy" id="143232"/>
    <lineage>
        <taxon>Eukaryota</taxon>
        <taxon>Fungi</taxon>
        <taxon>Dikarya</taxon>
        <taxon>Basidiomycota</taxon>
        <taxon>Agaricomycotina</taxon>
        <taxon>Tremellomycetes</taxon>
        <taxon>Trichosporonales</taxon>
        <taxon>Trichosporonaceae</taxon>
        <taxon>Vanrija</taxon>
    </lineage>
</organism>
<proteinExistence type="predicted"/>
<evidence type="ECO:0000313" key="4">
    <source>
        <dbReference type="Proteomes" id="UP000827549"/>
    </source>
</evidence>
<keyword evidence="2" id="KW-0472">Membrane</keyword>
<keyword evidence="4" id="KW-1185">Reference proteome</keyword>
<reference evidence="3" key="1">
    <citation type="submission" date="2023-10" db="EMBL/GenBank/DDBJ databases">
        <authorList>
            <person name="Noh H."/>
        </authorList>
    </citation>
    <scope>NUCLEOTIDE SEQUENCE</scope>
    <source>
        <strain evidence="3">DUCC4014</strain>
    </source>
</reference>
<dbReference type="GeneID" id="87812882"/>
<accession>A0AAF0YKT4</accession>
<evidence type="ECO:0000256" key="1">
    <source>
        <dbReference type="SAM" id="MobiDB-lite"/>
    </source>
</evidence>
<evidence type="ECO:0000313" key="3">
    <source>
        <dbReference type="EMBL" id="WOO86236.1"/>
    </source>
</evidence>
<protein>
    <submittedName>
        <fullName evidence="3">Uncharacterized protein</fullName>
    </submittedName>
</protein>
<dbReference type="Proteomes" id="UP000827549">
    <property type="component" value="Chromosome 7"/>
</dbReference>
<dbReference type="RefSeq" id="XP_062632262.1">
    <property type="nucleotide sequence ID" value="XM_062776278.1"/>
</dbReference>
<dbReference type="AlphaFoldDB" id="A0AAF0YKT4"/>
<gene>
    <name evidence="3" type="ORF">LOC62_07G009721</name>
</gene>
<feature type="region of interest" description="Disordered" evidence="1">
    <location>
        <begin position="1"/>
        <end position="35"/>
    </location>
</feature>
<keyword evidence="2" id="KW-0812">Transmembrane</keyword>
<sequence length="234" mass="26373">MPPRTPPPQSMILPTLAPPDVDDSTRQNWTDPSGRTYEVVYPNPARIPFRSPGISILELPYPPTMDLSGFRYKCKSVTLFYPAGYIDDDDEGHIYWPPFDARLMLSHKDRRVLPQDVDLLQHRTGFSCRQQNPNYLSFLGPIPKECDVGPSLIAFKVPKTLKNANDGYFFRFANVSDPSITYYETATFPIFTEHITDPRDALLAALLGVGVFFMLLVGAFRLAAREQRTGSVAI</sequence>
<feature type="transmembrane region" description="Helical" evidence="2">
    <location>
        <begin position="201"/>
        <end position="224"/>
    </location>
</feature>
<dbReference type="EMBL" id="CP086720">
    <property type="protein sequence ID" value="WOO86236.1"/>
    <property type="molecule type" value="Genomic_DNA"/>
</dbReference>
<name>A0AAF0YKT4_9TREE</name>
<keyword evidence="2" id="KW-1133">Transmembrane helix</keyword>